<dbReference type="EMBL" id="OX395127">
    <property type="protein sequence ID" value="CAI5767726.1"/>
    <property type="molecule type" value="Genomic_DNA"/>
</dbReference>
<dbReference type="InterPro" id="IPR052557">
    <property type="entry name" value="CAP/Cytokinesis_protein"/>
</dbReference>
<keyword evidence="3" id="KW-1185">Reference proteome</keyword>
<dbReference type="Proteomes" id="UP001178461">
    <property type="component" value="Chromosome 2"/>
</dbReference>
<gene>
    <name evidence="2" type="ORF">PODLI_1B042902</name>
</gene>
<name>A0AA35NXB3_9SAUR</name>
<organism evidence="2 3">
    <name type="scientific">Podarcis lilfordi</name>
    <name type="common">Lilford's wall lizard</name>
    <dbReference type="NCBI Taxonomy" id="74358"/>
    <lineage>
        <taxon>Eukaryota</taxon>
        <taxon>Metazoa</taxon>
        <taxon>Chordata</taxon>
        <taxon>Craniata</taxon>
        <taxon>Vertebrata</taxon>
        <taxon>Euteleostomi</taxon>
        <taxon>Lepidosauria</taxon>
        <taxon>Squamata</taxon>
        <taxon>Bifurcata</taxon>
        <taxon>Unidentata</taxon>
        <taxon>Episquamata</taxon>
        <taxon>Laterata</taxon>
        <taxon>Lacertibaenia</taxon>
        <taxon>Lacertidae</taxon>
        <taxon>Podarcis</taxon>
    </lineage>
</organism>
<dbReference type="InterPro" id="IPR038765">
    <property type="entry name" value="Papain-like_cys_pep_sf"/>
</dbReference>
<dbReference type="GO" id="GO:0005737">
    <property type="term" value="C:cytoplasm"/>
    <property type="evidence" value="ECO:0007669"/>
    <property type="project" value="TreeGrafter"/>
</dbReference>
<reference evidence="2" key="1">
    <citation type="submission" date="2022-12" db="EMBL/GenBank/DDBJ databases">
        <authorList>
            <person name="Alioto T."/>
            <person name="Alioto T."/>
            <person name="Gomez Garrido J."/>
        </authorList>
    </citation>
    <scope>NUCLEOTIDE SEQUENCE</scope>
</reference>
<dbReference type="PANTHER" id="PTHR46333">
    <property type="entry name" value="CYTOKINESIS PROTEIN 3"/>
    <property type="match status" value="1"/>
</dbReference>
<dbReference type="GO" id="GO:0007528">
    <property type="term" value="P:neuromuscular junction development"/>
    <property type="evidence" value="ECO:0007669"/>
    <property type="project" value="TreeGrafter"/>
</dbReference>
<dbReference type="PANTHER" id="PTHR46333:SF3">
    <property type="entry name" value="KYPHOSCOLIOSIS PEPTIDASE"/>
    <property type="match status" value="1"/>
</dbReference>
<feature type="domain" description="Transglutaminase-like" evidence="1">
    <location>
        <begin position="111"/>
        <end position="168"/>
    </location>
</feature>
<dbReference type="Gene3D" id="3.10.620.30">
    <property type="match status" value="1"/>
</dbReference>
<sequence length="222" mass="25662">MAEGQGSTQPPENLNRLSRLNISCLFILCPWVERDKKSMPIDLAEFKELDAYAQKVDVKDTVENLVSVLLQKAHSDLEKVRAFWVWICHHIEYDEEGCRDREKLALKPADVLRSGKTICSGYSLLFAKMCSLVGIRCRYLVGRTRNMKRHAWNAVYLDGKWHLLDCTWGRCGVLGRCNDYYFLTHPVLFVENHLPDDPKWLLLKQIMMCAAVAFISKRKAQN</sequence>
<dbReference type="SMART" id="SM00460">
    <property type="entry name" value="TGc"/>
    <property type="match status" value="1"/>
</dbReference>
<evidence type="ECO:0000259" key="1">
    <source>
        <dbReference type="SMART" id="SM00460"/>
    </source>
</evidence>
<dbReference type="Pfam" id="PF01841">
    <property type="entry name" value="Transglut_core"/>
    <property type="match status" value="1"/>
</dbReference>
<proteinExistence type="predicted"/>
<dbReference type="AlphaFoldDB" id="A0AA35NXB3"/>
<accession>A0AA35NXB3</accession>
<dbReference type="SUPFAM" id="SSF54001">
    <property type="entry name" value="Cysteine proteinases"/>
    <property type="match status" value="1"/>
</dbReference>
<evidence type="ECO:0000313" key="2">
    <source>
        <dbReference type="EMBL" id="CAI5767726.1"/>
    </source>
</evidence>
<protein>
    <recommendedName>
        <fullName evidence="1">Transglutaminase-like domain-containing protein</fullName>
    </recommendedName>
</protein>
<evidence type="ECO:0000313" key="3">
    <source>
        <dbReference type="Proteomes" id="UP001178461"/>
    </source>
</evidence>
<dbReference type="GO" id="GO:0007517">
    <property type="term" value="P:muscle organ development"/>
    <property type="evidence" value="ECO:0007669"/>
    <property type="project" value="TreeGrafter"/>
</dbReference>
<dbReference type="InterPro" id="IPR002931">
    <property type="entry name" value="Transglutaminase-like"/>
</dbReference>